<dbReference type="RefSeq" id="WP_156204189.1">
    <property type="nucleotide sequence ID" value="NZ_CP046457.1"/>
</dbReference>
<dbReference type="InterPro" id="IPR058355">
    <property type="entry name" value="DUF8042"/>
</dbReference>
<evidence type="ECO:0000313" key="2">
    <source>
        <dbReference type="EMBL" id="QGU00402.1"/>
    </source>
</evidence>
<accession>A0A6I6DCT8</accession>
<dbReference type="EMBL" id="CP046457">
    <property type="protein sequence ID" value="QGU00402.1"/>
    <property type="molecule type" value="Genomic_DNA"/>
</dbReference>
<evidence type="ECO:0000259" key="1">
    <source>
        <dbReference type="Pfam" id="PF26154"/>
    </source>
</evidence>
<sequence>MEKYYEVIVRILELLETMDSGLEQVKLKTEEGKFEETLMMFNDLVVGYSSIESAMQPMLEKLPENNLENKSQKMRDSVDQMVATYENKEPAKGLELMKSSLLPAFQEWKKEIEKTIKPYILS</sequence>
<dbReference type="Pfam" id="PF26154">
    <property type="entry name" value="DUF8042"/>
    <property type="match status" value="1"/>
</dbReference>
<reference evidence="3" key="1">
    <citation type="journal article" date="2019" name="Microbiology">
        <title>Complete Genome Sequence of an Uncultured Bacterium of the Candidate Phylum Bipolaricaulota.</title>
        <authorList>
            <person name="Kadnikov V.V."/>
            <person name="Mardanov A.V."/>
            <person name="Beletsky A.V."/>
            <person name="Frank Y.A."/>
            <person name="Karnachuk O.V."/>
            <person name="Ravin N.V."/>
        </authorList>
    </citation>
    <scope>NUCLEOTIDE SEQUENCE [LARGE SCALE GENOMIC DNA]</scope>
</reference>
<organism evidence="2 3">
    <name type="scientific">Candidatus Syntrophocurvum alkaliphilum</name>
    <dbReference type="NCBI Taxonomy" id="2293317"/>
    <lineage>
        <taxon>Bacteria</taxon>
        <taxon>Bacillati</taxon>
        <taxon>Bacillota</taxon>
        <taxon>Clostridia</taxon>
        <taxon>Eubacteriales</taxon>
        <taxon>Syntrophomonadaceae</taxon>
        <taxon>Candidatus Syntrophocurvum</taxon>
    </lineage>
</organism>
<dbReference type="KEGG" id="salq:SYNTR_1808"/>
<dbReference type="Proteomes" id="UP000426444">
    <property type="component" value="Chromosome"/>
</dbReference>
<keyword evidence="3" id="KW-1185">Reference proteome</keyword>
<proteinExistence type="predicted"/>
<protein>
    <recommendedName>
        <fullName evidence="1">DUF8042 domain-containing protein</fullName>
    </recommendedName>
</protein>
<gene>
    <name evidence="2" type="ORF">SYNTR_1808</name>
</gene>
<name>A0A6I6DCT8_9FIRM</name>
<dbReference type="AlphaFoldDB" id="A0A6I6DCT8"/>
<feature type="domain" description="DUF8042" evidence="1">
    <location>
        <begin position="1"/>
        <end position="118"/>
    </location>
</feature>
<dbReference type="OrthoDB" id="2874105at2"/>
<evidence type="ECO:0000313" key="3">
    <source>
        <dbReference type="Proteomes" id="UP000426444"/>
    </source>
</evidence>